<comment type="similarity">
    <text evidence="2">Belongs to the TfdA dioxygenase family.</text>
</comment>
<feature type="domain" description="TauD/TfdA-like" evidence="7">
    <location>
        <begin position="1"/>
        <end position="84"/>
    </location>
</feature>
<dbReference type="PANTHER" id="PTHR30468:SF5">
    <property type="entry name" value="ALPHA-KETOGLUTARATE-DEPENDENT SULFATE ESTER DIOXYGENASE"/>
    <property type="match status" value="1"/>
</dbReference>
<dbReference type="InterPro" id="IPR003819">
    <property type="entry name" value="TauD/TfdA-like"/>
</dbReference>
<keyword evidence="5" id="KW-0560">Oxidoreductase</keyword>
<evidence type="ECO:0000256" key="1">
    <source>
        <dbReference type="ARBA" id="ARBA00001954"/>
    </source>
</evidence>
<reference evidence="8 9" key="1">
    <citation type="submission" date="2020-03" db="EMBL/GenBank/DDBJ databases">
        <title>Screen low temperature-resistant strains for efficient degradation of petroleum hydrocarbons under the low temperature.</title>
        <authorList>
            <person name="Wang Y."/>
            <person name="Chen J."/>
        </authorList>
    </citation>
    <scope>NUCLEOTIDE SEQUENCE [LARGE SCALE GENOMIC DNA]</scope>
    <source>
        <strain evidence="8 9">KB1</strain>
    </source>
</reference>
<dbReference type="InterPro" id="IPR051323">
    <property type="entry name" value="AtsK-like"/>
</dbReference>
<evidence type="ECO:0000313" key="9">
    <source>
        <dbReference type="Proteomes" id="UP000502345"/>
    </source>
</evidence>
<organism evidence="8 9">
    <name type="scientific">Rhodococcus erythropolis</name>
    <name type="common">Arthrobacter picolinophilus</name>
    <dbReference type="NCBI Taxonomy" id="1833"/>
    <lineage>
        <taxon>Bacteria</taxon>
        <taxon>Bacillati</taxon>
        <taxon>Actinomycetota</taxon>
        <taxon>Actinomycetes</taxon>
        <taxon>Mycobacteriales</taxon>
        <taxon>Nocardiaceae</taxon>
        <taxon>Rhodococcus</taxon>
        <taxon>Rhodococcus erythropolis group</taxon>
    </lineage>
</organism>
<evidence type="ECO:0000256" key="6">
    <source>
        <dbReference type="ARBA" id="ARBA00023004"/>
    </source>
</evidence>
<protein>
    <recommendedName>
        <fullName evidence="7">TauD/TfdA-like domain-containing protein</fullName>
    </recommendedName>
</protein>
<evidence type="ECO:0000256" key="2">
    <source>
        <dbReference type="ARBA" id="ARBA00005896"/>
    </source>
</evidence>
<proteinExistence type="inferred from homology"/>
<dbReference type="GO" id="GO:0046872">
    <property type="term" value="F:metal ion binding"/>
    <property type="evidence" value="ECO:0007669"/>
    <property type="project" value="UniProtKB-KW"/>
</dbReference>
<dbReference type="SUPFAM" id="SSF51197">
    <property type="entry name" value="Clavaminate synthase-like"/>
    <property type="match status" value="1"/>
</dbReference>
<dbReference type="GO" id="GO:0005737">
    <property type="term" value="C:cytoplasm"/>
    <property type="evidence" value="ECO:0007669"/>
    <property type="project" value="TreeGrafter"/>
</dbReference>
<keyword evidence="4" id="KW-0223">Dioxygenase</keyword>
<keyword evidence="3" id="KW-0479">Metal-binding</keyword>
<dbReference type="EMBL" id="CP050124">
    <property type="protein sequence ID" value="QIP41507.1"/>
    <property type="molecule type" value="Genomic_DNA"/>
</dbReference>
<evidence type="ECO:0000256" key="3">
    <source>
        <dbReference type="ARBA" id="ARBA00022723"/>
    </source>
</evidence>
<evidence type="ECO:0000256" key="4">
    <source>
        <dbReference type="ARBA" id="ARBA00022964"/>
    </source>
</evidence>
<dbReference type="PANTHER" id="PTHR30468">
    <property type="entry name" value="ALPHA-KETOGLUTARATE-DEPENDENT SULFONATE DIOXYGENASE"/>
    <property type="match status" value="1"/>
</dbReference>
<dbReference type="Pfam" id="PF02668">
    <property type="entry name" value="TauD"/>
    <property type="match status" value="1"/>
</dbReference>
<evidence type="ECO:0000313" key="8">
    <source>
        <dbReference type="EMBL" id="QIP41507.1"/>
    </source>
</evidence>
<dbReference type="Proteomes" id="UP000502345">
    <property type="component" value="Chromosome"/>
</dbReference>
<comment type="cofactor">
    <cofactor evidence="1">
        <name>Fe(2+)</name>
        <dbReference type="ChEBI" id="CHEBI:29033"/>
    </cofactor>
</comment>
<keyword evidence="6" id="KW-0408">Iron</keyword>
<dbReference type="InterPro" id="IPR042098">
    <property type="entry name" value="TauD-like_sf"/>
</dbReference>
<dbReference type="AlphaFoldDB" id="A0A6G9CWZ2"/>
<dbReference type="Gene3D" id="3.60.130.10">
    <property type="entry name" value="Clavaminate synthase-like"/>
    <property type="match status" value="1"/>
</dbReference>
<sequence>MVRIHPATGEKTLLLGHFFKEFVGLKPSESVALYQILQARIIKLENTVRWNWSAGDLAIWDNQATQHYGIADYGTQARSVHRVTLAGDVPVDVHGEQSRILQGDAAEYSIIADIDRLPGFAAN</sequence>
<gene>
    <name evidence="8" type="ORF">G9444_4263</name>
</gene>
<evidence type="ECO:0000256" key="5">
    <source>
        <dbReference type="ARBA" id="ARBA00023002"/>
    </source>
</evidence>
<dbReference type="GO" id="GO:0016706">
    <property type="term" value="F:2-oxoglutarate-dependent dioxygenase activity"/>
    <property type="evidence" value="ECO:0007669"/>
    <property type="project" value="TreeGrafter"/>
</dbReference>
<evidence type="ECO:0000259" key="7">
    <source>
        <dbReference type="Pfam" id="PF02668"/>
    </source>
</evidence>
<name>A0A6G9CWZ2_RHOER</name>
<accession>A0A6G9CWZ2</accession>